<dbReference type="EMBL" id="JAWRVE010000156">
    <property type="protein sequence ID" value="KAL1852811.1"/>
    <property type="molecule type" value="Genomic_DNA"/>
</dbReference>
<accession>A0ABR3W4D1</accession>
<dbReference type="PRINTS" id="PR00419">
    <property type="entry name" value="ADXRDTASE"/>
</dbReference>
<comment type="similarity">
    <text evidence="1">Belongs to the FAD-binding monooxygenase family.</text>
</comment>
<keyword evidence="6" id="KW-1185">Reference proteome</keyword>
<dbReference type="InterPro" id="IPR036188">
    <property type="entry name" value="FAD/NAD-bd_sf"/>
</dbReference>
<evidence type="ECO:0000313" key="6">
    <source>
        <dbReference type="Proteomes" id="UP001583177"/>
    </source>
</evidence>
<evidence type="ECO:0000256" key="2">
    <source>
        <dbReference type="ARBA" id="ARBA00022630"/>
    </source>
</evidence>
<keyword evidence="4" id="KW-0560">Oxidoreductase</keyword>
<proteinExistence type="inferred from homology"/>
<dbReference type="PANTHER" id="PTHR42877:SF7">
    <property type="entry name" value="FLAVIN-BINDING MONOOXYGENASE-RELATED"/>
    <property type="match status" value="1"/>
</dbReference>
<name>A0ABR3W4D1_9PEZI</name>
<dbReference type="Pfam" id="PF00743">
    <property type="entry name" value="FMO-like"/>
    <property type="match status" value="1"/>
</dbReference>
<dbReference type="Proteomes" id="UP001583177">
    <property type="component" value="Unassembled WGS sequence"/>
</dbReference>
<dbReference type="InterPro" id="IPR051209">
    <property type="entry name" value="FAD-bind_Monooxygenase_sf"/>
</dbReference>
<dbReference type="PANTHER" id="PTHR42877">
    <property type="entry name" value="L-ORNITHINE N(5)-MONOOXYGENASE-RELATED"/>
    <property type="match status" value="1"/>
</dbReference>
<evidence type="ECO:0000256" key="1">
    <source>
        <dbReference type="ARBA" id="ARBA00010139"/>
    </source>
</evidence>
<gene>
    <name evidence="5" type="ORF">Daus18300_012055</name>
</gene>
<organism evidence="5 6">
    <name type="scientific">Diaporthe australafricana</name>
    <dbReference type="NCBI Taxonomy" id="127596"/>
    <lineage>
        <taxon>Eukaryota</taxon>
        <taxon>Fungi</taxon>
        <taxon>Dikarya</taxon>
        <taxon>Ascomycota</taxon>
        <taxon>Pezizomycotina</taxon>
        <taxon>Sordariomycetes</taxon>
        <taxon>Sordariomycetidae</taxon>
        <taxon>Diaporthales</taxon>
        <taxon>Diaporthaceae</taxon>
        <taxon>Diaporthe</taxon>
    </lineage>
</organism>
<comment type="caution">
    <text evidence="5">The sequence shown here is derived from an EMBL/GenBank/DDBJ whole genome shotgun (WGS) entry which is preliminary data.</text>
</comment>
<sequence>MYKVTEEPLGTPRPIRVIVVGAGASGLNTARHMDLHMTNFELTVYEKNSDVGGTWFENRRAFNYNLGELLLIIDIDTDTLGALVTFHLTTISSTGSRTRSGLIISSCYIIDKLSYSPWDEILEYFRGIARKYELYRYIKLEHNVCEATWDEAEGVWRVKIRVLESGEILEDHCHVLINGNGVLNNWKWPDIPGLHSFGGDLVHSATWSTEHNVDGKRVAVLGSGSSGIQIIPNIQPRTESLFAFVRSPTWITAGFAQSHAGPGGANFAFSEQQKSEFRENPEVYLRYRKEIEGELNTRFKFVIADSEEQATARQFSVNEMKGKITDDKLVRHLMPDNFAVGCRQPTPGNGYLEALSKGNVRVVTDEISRVSPEGIVLVTGETLELDTLICATGFDISFCPRFKLIGRNEQDIEDLWREKPEAYLSTAVPGFPNYFMFLGPNSPVGHGSVLPIIEHATKYIINMMKKIQTQDVKAVSPSPAAVKDFNEHTAEFMKRTAWATPCRSWFKNGTVDGPIVALHPGSRIHWFHMMQNIRFEDFEYTYYGDNRFQCLGNGFSTKEEMPGDTTWYFDAPEDGYNEY</sequence>
<dbReference type="SUPFAM" id="SSF51905">
    <property type="entry name" value="FAD/NAD(P)-binding domain"/>
    <property type="match status" value="1"/>
</dbReference>
<keyword evidence="2" id="KW-0285">Flavoprotein</keyword>
<evidence type="ECO:0000313" key="5">
    <source>
        <dbReference type="EMBL" id="KAL1852811.1"/>
    </source>
</evidence>
<keyword evidence="3" id="KW-0274">FAD</keyword>
<reference evidence="5 6" key="1">
    <citation type="journal article" date="2024" name="IMA Fungus">
        <title>IMA Genome - F19 : A genome assembly and annotation guide to empower mycologists, including annotated draft genome sequences of Ceratocystis pirilliformis, Diaporthe australafricana, Fusarium ophioides, Paecilomyces lecythidis, and Sporothrix stenoceras.</title>
        <authorList>
            <person name="Aylward J."/>
            <person name="Wilson A.M."/>
            <person name="Visagie C.M."/>
            <person name="Spraker J."/>
            <person name="Barnes I."/>
            <person name="Buitendag C."/>
            <person name="Ceriani C."/>
            <person name="Del Mar Angel L."/>
            <person name="du Plessis D."/>
            <person name="Fuchs T."/>
            <person name="Gasser K."/>
            <person name="Kramer D."/>
            <person name="Li W."/>
            <person name="Munsamy K."/>
            <person name="Piso A."/>
            <person name="Price J.L."/>
            <person name="Sonnekus B."/>
            <person name="Thomas C."/>
            <person name="van der Nest A."/>
            <person name="van Dijk A."/>
            <person name="van Heerden A."/>
            <person name="van Vuuren N."/>
            <person name="Yilmaz N."/>
            <person name="Duong T.A."/>
            <person name="van der Merwe N.A."/>
            <person name="Wingfield M.J."/>
            <person name="Wingfield B.D."/>
        </authorList>
    </citation>
    <scope>NUCLEOTIDE SEQUENCE [LARGE SCALE GENOMIC DNA]</scope>
    <source>
        <strain evidence="5 6">CMW 18300</strain>
    </source>
</reference>
<evidence type="ECO:0000256" key="4">
    <source>
        <dbReference type="ARBA" id="ARBA00023002"/>
    </source>
</evidence>
<dbReference type="Gene3D" id="3.50.50.60">
    <property type="entry name" value="FAD/NAD(P)-binding domain"/>
    <property type="match status" value="2"/>
</dbReference>
<dbReference type="Pfam" id="PF13450">
    <property type="entry name" value="NAD_binding_8"/>
    <property type="match status" value="1"/>
</dbReference>
<dbReference type="InterPro" id="IPR020946">
    <property type="entry name" value="Flavin_mOase-like"/>
</dbReference>
<evidence type="ECO:0000256" key="3">
    <source>
        <dbReference type="ARBA" id="ARBA00022827"/>
    </source>
</evidence>
<protein>
    <submittedName>
        <fullName evidence="5">Uncharacterized protein</fullName>
    </submittedName>
</protein>